<keyword evidence="3" id="KW-0444">Lipid biosynthesis</keyword>
<evidence type="ECO:0000256" key="2">
    <source>
        <dbReference type="ARBA" id="ARBA00009295"/>
    </source>
</evidence>
<dbReference type="Pfam" id="PF00487">
    <property type="entry name" value="FA_desaturase"/>
    <property type="match status" value="1"/>
</dbReference>
<protein>
    <submittedName>
        <fullName evidence="15">Fatty acid desaturase</fullName>
    </submittedName>
</protein>
<keyword evidence="11" id="KW-0275">Fatty acid biosynthesis</keyword>
<dbReference type="GO" id="GO:0016020">
    <property type="term" value="C:membrane"/>
    <property type="evidence" value="ECO:0007669"/>
    <property type="project" value="UniProtKB-SubCell"/>
</dbReference>
<dbReference type="EMBL" id="JU980387">
    <property type="protein sequence ID" value="AFJ69450.1"/>
    <property type="molecule type" value="mRNA"/>
</dbReference>
<feature type="transmembrane region" description="Helical" evidence="13">
    <location>
        <begin position="120"/>
        <end position="141"/>
    </location>
</feature>
<evidence type="ECO:0000259" key="14">
    <source>
        <dbReference type="Pfam" id="PF00487"/>
    </source>
</evidence>
<evidence type="ECO:0000256" key="10">
    <source>
        <dbReference type="ARBA" id="ARBA00023136"/>
    </source>
</evidence>
<proteinExistence type="evidence at transcript level"/>
<feature type="region of interest" description="Disordered" evidence="12">
    <location>
        <begin position="1"/>
        <end position="65"/>
    </location>
</feature>
<evidence type="ECO:0000256" key="12">
    <source>
        <dbReference type="SAM" id="MobiDB-lite"/>
    </source>
</evidence>
<accession>I2CRB7</accession>
<feature type="compositionally biased region" description="Low complexity" evidence="12">
    <location>
        <begin position="32"/>
        <end position="60"/>
    </location>
</feature>
<keyword evidence="6 13" id="KW-1133">Transmembrane helix</keyword>
<dbReference type="GO" id="GO:0016717">
    <property type="term" value="F:oxidoreductase activity, acting on paired donors, with oxidation of a pair of donors resulting in the reduction of molecular oxygen to two molecules of water"/>
    <property type="evidence" value="ECO:0007669"/>
    <property type="project" value="InterPro"/>
</dbReference>
<evidence type="ECO:0000256" key="9">
    <source>
        <dbReference type="ARBA" id="ARBA00023098"/>
    </source>
</evidence>
<dbReference type="PANTHER" id="PTHR11351:SF31">
    <property type="entry name" value="DESATURASE 1, ISOFORM A-RELATED"/>
    <property type="match status" value="1"/>
</dbReference>
<gene>
    <name evidence="15" type="ORF">NGATSA_3022600</name>
</gene>
<feature type="domain" description="Fatty acid desaturase" evidence="14">
    <location>
        <begin position="117"/>
        <end position="330"/>
    </location>
</feature>
<evidence type="ECO:0000256" key="11">
    <source>
        <dbReference type="ARBA" id="ARBA00023160"/>
    </source>
</evidence>
<name>I2CRB7_NANGC</name>
<evidence type="ECO:0000256" key="13">
    <source>
        <dbReference type="SAM" id="Phobius"/>
    </source>
</evidence>
<keyword evidence="5" id="KW-0276">Fatty acid metabolism</keyword>
<dbReference type="InterPro" id="IPR015876">
    <property type="entry name" value="Acyl-CoA_DS"/>
</dbReference>
<organism evidence="15">
    <name type="scientific">Nannochloropsis gaditana (strain CCMP526)</name>
    <name type="common">Green microalga</name>
    <name type="synonym">Microchloropsis gaditana</name>
    <dbReference type="NCBI Taxonomy" id="1093141"/>
    <lineage>
        <taxon>Eukaryota</taxon>
        <taxon>Sar</taxon>
        <taxon>Stramenopiles</taxon>
        <taxon>Ochrophyta</taxon>
        <taxon>Eustigmatophyceae</taxon>
        <taxon>Eustigmatales</taxon>
        <taxon>Monodopsidaceae</taxon>
        <taxon>Nannochloropsis</taxon>
    </lineage>
</organism>
<dbReference type="PANTHER" id="PTHR11351">
    <property type="entry name" value="ACYL-COA DESATURASE"/>
    <property type="match status" value="1"/>
</dbReference>
<keyword evidence="10 13" id="KW-0472">Membrane</keyword>
<dbReference type="AlphaFoldDB" id="I2CRB7"/>
<dbReference type="CDD" id="cd01060">
    <property type="entry name" value="Membrane-FADS-like"/>
    <property type="match status" value="1"/>
</dbReference>
<comment type="subcellular location">
    <subcellularLocation>
        <location evidence="1">Membrane</location>
        <topology evidence="1">Multi-pass membrane protein</topology>
    </subcellularLocation>
</comment>
<evidence type="ECO:0000256" key="5">
    <source>
        <dbReference type="ARBA" id="ARBA00022832"/>
    </source>
</evidence>
<keyword evidence="4 13" id="KW-0812">Transmembrane</keyword>
<reference evidence="15" key="1">
    <citation type="journal article" date="2012" name="Bioengineered">
        <title>Additional insights into the genome of the oleaginous model alga Nannochloropsis gaditana.</title>
        <authorList>
            <person name="Jinkerson R.E."/>
            <person name="Radakovits R."/>
            <person name="Posewitz M.C."/>
        </authorList>
    </citation>
    <scope>NUCLEOTIDE SEQUENCE</scope>
    <source>
        <strain evidence="15">CCMP526</strain>
    </source>
</reference>
<reference evidence="15" key="2">
    <citation type="journal article" date="2012" name="Nat. Commun.">
        <title>Draft genome sequence and genetic transformation of the oleaginous alga Nannochloropis gaditana.</title>
        <authorList>
            <person name="Radakovits R."/>
            <person name="Jinkerson R.E."/>
            <person name="Fuerstenberg S.I."/>
            <person name="Tae H."/>
            <person name="Settlage R.E."/>
            <person name="Boore J.L."/>
            <person name="Posewitz M.C."/>
        </authorList>
    </citation>
    <scope>NUCLEOTIDE SEQUENCE</scope>
    <source>
        <strain evidence="15">CCMP526</strain>
    </source>
</reference>
<evidence type="ECO:0000256" key="7">
    <source>
        <dbReference type="ARBA" id="ARBA00023002"/>
    </source>
</evidence>
<comment type="similarity">
    <text evidence="2">Belongs to the fatty acid desaturase type 1 family.</text>
</comment>
<evidence type="ECO:0000256" key="8">
    <source>
        <dbReference type="ARBA" id="ARBA00023004"/>
    </source>
</evidence>
<keyword evidence="8" id="KW-0408">Iron</keyword>
<dbReference type="InterPro" id="IPR005804">
    <property type="entry name" value="FA_desaturase_dom"/>
</dbReference>
<evidence type="ECO:0000256" key="1">
    <source>
        <dbReference type="ARBA" id="ARBA00004141"/>
    </source>
</evidence>
<keyword evidence="9" id="KW-0443">Lipid metabolism</keyword>
<feature type="transmembrane region" description="Helical" evidence="13">
    <location>
        <begin position="92"/>
        <end position="114"/>
    </location>
</feature>
<sequence length="373" mass="42715">MVRRDASRADSTCAFKSQGWEEGKSIPSAAGSPTPSSPSSSTTSVTSSSSSSSLSTLPVPADSRDVQSTLEVQSLSPTPEYILKAAPYVDNFNWLMVFPMYALAPTLFLLQIYFNSWLSWGYMLALPFYGYARNIVCFGLMHRFFSHRAWQCSRPTTFVLGCLSTLIGNRGPLWWSSKHMRHHKYCENEGEYPHNDPHSHFRYGWWYGYIGWTMSPVEKHVDWDFVLPCFKTLEMALVETLTWICPIVETALYWRYVGTHFALFHVYSSTLWIFITLCINSLTHYDGTPEPEMVNGRHKCKATNKPPLVMRYTLDLMGEMSHADHHSYPRKALRPSYVGFDVMYWTFIRPLEALGVFWDVKIGGGMKAVELTH</sequence>
<evidence type="ECO:0000256" key="6">
    <source>
        <dbReference type="ARBA" id="ARBA00022989"/>
    </source>
</evidence>
<evidence type="ECO:0000256" key="4">
    <source>
        <dbReference type="ARBA" id="ARBA00022692"/>
    </source>
</evidence>
<keyword evidence="7" id="KW-0560">Oxidoreductase</keyword>
<evidence type="ECO:0000256" key="3">
    <source>
        <dbReference type="ARBA" id="ARBA00022516"/>
    </source>
</evidence>
<evidence type="ECO:0000313" key="15">
    <source>
        <dbReference type="EMBL" id="AFJ69450.1"/>
    </source>
</evidence>
<dbReference type="GO" id="GO:0006633">
    <property type="term" value="P:fatty acid biosynthetic process"/>
    <property type="evidence" value="ECO:0007669"/>
    <property type="project" value="UniProtKB-KW"/>
</dbReference>